<gene>
    <name evidence="1" type="ORF">YC6258_00387</name>
</gene>
<keyword evidence="2" id="KW-1185">Reference proteome</keyword>
<protein>
    <submittedName>
        <fullName evidence="1">Uncharacterized protein</fullName>
    </submittedName>
</protein>
<reference evidence="1 2" key="1">
    <citation type="submission" date="2014-01" db="EMBL/GenBank/DDBJ databases">
        <title>Full genme sequencing of cellulolytic bacterium Gynuella sunshinyii YC6258T gen. nov., sp. nov.</title>
        <authorList>
            <person name="Khan H."/>
            <person name="Chung E.J."/>
            <person name="Chung Y.R."/>
        </authorList>
    </citation>
    <scope>NUCLEOTIDE SEQUENCE [LARGE SCALE GENOMIC DNA]</scope>
    <source>
        <strain evidence="1 2">YC6258</strain>
    </source>
</reference>
<proteinExistence type="predicted"/>
<dbReference type="AlphaFoldDB" id="A0A0C5VG95"/>
<evidence type="ECO:0000313" key="2">
    <source>
        <dbReference type="Proteomes" id="UP000032266"/>
    </source>
</evidence>
<dbReference type="Proteomes" id="UP000032266">
    <property type="component" value="Chromosome"/>
</dbReference>
<organism evidence="1 2">
    <name type="scientific">Gynuella sunshinyii YC6258</name>
    <dbReference type="NCBI Taxonomy" id="1445510"/>
    <lineage>
        <taxon>Bacteria</taxon>
        <taxon>Pseudomonadati</taxon>
        <taxon>Pseudomonadota</taxon>
        <taxon>Gammaproteobacteria</taxon>
        <taxon>Oceanospirillales</taxon>
        <taxon>Saccharospirillaceae</taxon>
        <taxon>Gynuella</taxon>
    </lineage>
</organism>
<dbReference type="EMBL" id="CP007142">
    <property type="protein sequence ID" value="AJQ92438.1"/>
    <property type="molecule type" value="Genomic_DNA"/>
</dbReference>
<sequence length="87" mass="10171">MDRNISWIDYTHQSPLQWAKLSKSDHLLISRFCYPENNYQSTCHPTNPFFISPLCPVCFIMPSLIVKNPCKNLPPFMITLMIIIIDK</sequence>
<evidence type="ECO:0000313" key="1">
    <source>
        <dbReference type="EMBL" id="AJQ92438.1"/>
    </source>
</evidence>
<dbReference type="STRING" id="1445510.YC6258_00387"/>
<dbReference type="KEGG" id="gsn:YC6258_00387"/>
<accession>A0A0C5VG95</accession>
<name>A0A0C5VG95_9GAMM</name>
<dbReference type="HOGENOM" id="CLU_2478983_0_0_6"/>